<evidence type="ECO:0000313" key="5">
    <source>
        <dbReference type="Proteomes" id="UP001152797"/>
    </source>
</evidence>
<dbReference type="Proteomes" id="UP001152797">
    <property type="component" value="Unassembled WGS sequence"/>
</dbReference>
<reference evidence="4" key="2">
    <citation type="submission" date="2024-04" db="EMBL/GenBank/DDBJ databases">
        <authorList>
            <person name="Chen Y."/>
            <person name="Shah S."/>
            <person name="Dougan E. K."/>
            <person name="Thang M."/>
            <person name="Chan C."/>
        </authorList>
    </citation>
    <scope>NUCLEOTIDE SEQUENCE [LARGE SCALE GENOMIC DNA]</scope>
</reference>
<dbReference type="InterPro" id="IPR013320">
    <property type="entry name" value="ConA-like_dom_sf"/>
</dbReference>
<feature type="compositionally biased region" description="Basic residues" evidence="2">
    <location>
        <begin position="1883"/>
        <end position="1892"/>
    </location>
</feature>
<dbReference type="InterPro" id="IPR043136">
    <property type="entry name" value="B30.2/SPRY_sf"/>
</dbReference>
<feature type="region of interest" description="Disordered" evidence="2">
    <location>
        <begin position="765"/>
        <end position="786"/>
    </location>
</feature>
<feature type="region of interest" description="Disordered" evidence="2">
    <location>
        <begin position="843"/>
        <end position="869"/>
    </location>
</feature>
<feature type="compositionally biased region" description="Basic and acidic residues" evidence="2">
    <location>
        <begin position="1764"/>
        <end position="1798"/>
    </location>
</feature>
<dbReference type="GO" id="GO:0003723">
    <property type="term" value="F:RNA binding"/>
    <property type="evidence" value="ECO:0007669"/>
    <property type="project" value="TreeGrafter"/>
</dbReference>
<dbReference type="Gene3D" id="2.60.120.920">
    <property type="match status" value="1"/>
</dbReference>
<evidence type="ECO:0000256" key="1">
    <source>
        <dbReference type="SAM" id="Coils"/>
    </source>
</evidence>
<reference evidence="3" key="1">
    <citation type="submission" date="2022-10" db="EMBL/GenBank/DDBJ databases">
        <authorList>
            <person name="Chen Y."/>
            <person name="Dougan E. K."/>
            <person name="Chan C."/>
            <person name="Rhodes N."/>
            <person name="Thang M."/>
        </authorList>
    </citation>
    <scope>NUCLEOTIDE SEQUENCE</scope>
</reference>
<keyword evidence="1" id="KW-0175">Coiled coil</keyword>
<feature type="region of interest" description="Disordered" evidence="2">
    <location>
        <begin position="1"/>
        <end position="74"/>
    </location>
</feature>
<proteinExistence type="predicted"/>
<keyword evidence="5" id="KW-1185">Reference proteome</keyword>
<dbReference type="EMBL" id="CAMXCT030004035">
    <property type="protein sequence ID" value="CAL4794705.1"/>
    <property type="molecule type" value="Genomic_DNA"/>
</dbReference>
<dbReference type="PANTHER" id="PTHR12381:SF56">
    <property type="entry name" value="B30.2_SPRY DOMAIN-CONTAINING PROTEIN-RELATED"/>
    <property type="match status" value="1"/>
</dbReference>
<sequence length="3252" mass="360828">MAGVEEEKVEVEKVEEKIEEKKEEVEQKAEAEAEAEKVEKAEEEKEEKEEKVEEKAKEPEEPKELEADAKPLSGPKVKGCALNFEDSTLNVMPSGRLLRTLSEGGMGFLLASVRANTGVKSGRYMFEARIVEQLPVQEAHGARVPQPKHLLRIGFTLEGSSLFLADGTDNVCFDSEGFYTFGKTRTKTGQKFVRDQTVALLVNLEEGSPNQNTVSLFVNGARASKPQKIPENMCGKALFPTITYRSISLEVNLGPVPRKALPFSCHMISSATQADTVQNVSKKGKKECIFPVGLPEQGFFDWLDEFLEKNPGFVELSDRKLIEWAFKSGLGRPKKGGSNDKPDMTFSNPMLDDGSLKRVMQAIAPALQRSFVIPELKSNLVPAERAGALAKYLAQDFTRKAIVVMGEPPKGYKERIQAMMLAEKTTKAELERTKKEKEDERKRLLELRAKKAQEAKNAKKGKDAKETEEAKEEEPKAEEDVKMEEPAKVELTEEEKALLYRPMELPDLSERELSKSYASFSLPSKEEGFDDISYAWQSEDSCSALLKSWILQKKLTQRAEDLQPGAEFKEAYPKWQKTLQEWRKAQAEYRDPNKRKAAQAKKAEAEKKKLEEEKKKLLEAGDEDAAKALEEAAKEKAAPMEIDFEDLDVMGVQDITDLGNGMPLFEKFQYEDWTLLATRYELHLLLHSFKKDLNDADRPSFGEKHLSYYYSKYFKKAWNFSQFGLEKFEDLLDVIRDTVSMGEQDFMKAEKPEDTPLEDFVKMTEEAKGNPKGGNKGSTAPSTGRTGYGGYGGGSYNSGNSGGGGGYGGGNYSSQKRAYAPSSGNYPAAGALSELLSAQAKQPRTSYGTYGNGGARGGSDHGKPVPGSILLGMEESHLPQLPQLPLPQVPQVVSPCDRLAAPDVADVDDAGDVREGAGDGQTLPSTAAQECAEIEENTEVLQSLKLDLDPPAVPSLDENCHDLDVPSEVPFMLREDIVSAPISQAPISQLFDSSAQVVSTVPFYSDFFGSSPTKLKSSIVADPRCEIAMNRFLSFCVTAALLAAAEDCENDELQLLQVHDKFPDWSKILEAGAAAGADAMSGGIGKVTSQIGNAITDLDSQVMQAEGRFNASLSKFNQALNATTTVSQNLTAFKTLISTTLERYVPFYSSAMEQVQIAVKTTQAVAGMMGQKDLIDKLEDLNQTVVEKFGDLAESSEALASEVTETTHEKYGDIVEDVKGKLDSIVDTTGSFRKSFNQRLEALTQSLEGPLKMALGSEGSAEILSLKTKAQKMVMNLDSFAQIVKMGLASAADGVDTQVANVKKKVTQSQPAGVETARTLVEQRRVDTALRGLPSGKYGAEGALLRLKCFIQLRKFADAAKECETEELKDSFEAQLFLAQAPYLLRADGFGALRKLQELSEAWRKKGPESMDLRLKLLQVFSQLSLQVGHGHVGLAALQRALDGGDGAKRQLWSLLGRHHLSWGNLTAAKDAFETARSLGPAQEASLFLNEGLLAMAQGDYAHARGFFESATAASDPEEALAAENNLAVCKFYTKDLPGACRRLEALVKQDALRFLKPCLLQNLVSLYEFSQEAALKRQELHALAKTGLILGQLGCPKFIEPAGLGLPEGKELLECHMYDSSLQPQGKAIWETIARGEKAHGQWLTATLVAVEDEHLKWWLDTGPGSTQRREFFLHICNGEVKSCKGIHAKDPFSFHTDCGRLLEISDIQNRRAAWWQSGVAKKDFEGFRKTLLDANKKGVRPGSPVDDGEVFDLEVPEPEGGAADREGLGGRDEDVRDELDRLRRDVNQDRKKDTRVARQRSPRRGKGTEAKLPAKKPRRSRTVSRSKEKKDKTAGAKERIWFGQKVKPVRRDSSSSRRSRSRKRQKDRKRSRSSSGDSHDRGRKRRRKKERDRGPYGCGAAIDFDREQEEESDSMSGEEGFQRAGSDRRSHQLRLVEYSQRRPGRLTSRLLTKMRQLLARDAGSAINFASNPDMTPSTSTSYLLTVMIPTYKEKLGVRLLRELRTVTAALDNIAAGQGAVAADILSQRLKALELQLNDNGWHRAQYLELIAPEGAGLAEQDEQRMAAREQALEAKMQLQSRPRTPWTAEGKGKGEGVGKGRGKKGGKRGKWTSPEQVDVIADVDSGEEVLESALRSRITVTRDGPVALVDWQKSLSEAFKSGRKTFADFGALILHSLSTLDTPLGDFTRRFCHHMQPPPTDEVPYARKGDLLPVHPTCIKVGENGVTDANLEWTQLMFTLIDYNYCTAWTKPICVPMDSKLSPNQALAVAEVARTVDSNIISADEVPTLGEARASLQSKKYDYAGNPVEYMQELKAEKVFPTWPRPGEAGVRCITDLLEGEVKEAMMDPHQWVLPWDKQPLTSKRSIVRATDSEWEKICTEGYKRGLFCMVDDADVPKDRSGHLVVNGAGGVTKVKVINGKEVTLQRFISVLIPTNEMMMELPGAQDTLPYVGQLTALHLAPDEDLYLESENLQSAFNLFRVPPCWSPFFAYARKVHGRAFGRPDLDKVRPALCVVPMGWKSAVTLVQFAVRQLVFGLAKIPRSTSLEKGLPIPEGNHLTVVYLDNMDEIRIVKRLSEELEKVGSEPTDTHARFNAACDELGLARNSAKQLIKAMSGGIQGGELDGKQGIIKVSRDKLHNFIAISLALVTSPVVSEFQIRHWIGKAAFTAAFRRPLFAVLQEVFVLMEKCRTRGQALSREVVDEILCFMGLATQAQSELRSEVSPIISCTDASPSGGGAAIATKFKNKSLVVPEELEKKEQCGCCGTDFREMDPMRRIYVCPRKCGERFCSALCVSDHTSEACVRSDFFAPKFGERFSGPRYPLTKACGLAGIAIQKPLDKLVPGDAWDFLTEAGKERLAAVEADEALKAEHWGPECRTFSRARGRWIQLPDGTWIQGPRQVRSSDEPWGFEELSRGDAIAVRQGNSYMKRSIKGLQNRHKAGGVASLEHPYNSFVWDTDEIEELRLTGDWFLTVYSHCCFGGQRVKWTHLLHNSPYLHRALHKPDCPGHVGLKGYQVRWNSNGQLNFDTSVEAEYPWGFCVTYAHALAEHLRAVTPAPVGSYPHTLESLVYTQVRGATKGLQNEGHVNKVVDAVCDTLENMTEGNEDEHLKWLLRQVGLRGTDVRLTVPEEQISKEVVHPYPAFRWLWRTVMSYKWSTHQHINVLELTAVLTEFRRRLRDTDHINKRILNVVDSLVTYFAVTKGRSGSKRLNRTLRRIMALNLASKSVLISLWTLSKWNYADAASRRFE</sequence>
<feature type="compositionally biased region" description="Basic and acidic residues" evidence="2">
    <location>
        <begin position="1827"/>
        <end position="1842"/>
    </location>
</feature>
<feature type="region of interest" description="Disordered" evidence="2">
    <location>
        <begin position="2076"/>
        <end position="2114"/>
    </location>
</feature>
<dbReference type="GO" id="GO:0005634">
    <property type="term" value="C:nucleus"/>
    <property type="evidence" value="ECO:0007669"/>
    <property type="project" value="TreeGrafter"/>
</dbReference>
<evidence type="ECO:0000256" key="2">
    <source>
        <dbReference type="SAM" id="MobiDB-lite"/>
    </source>
</evidence>
<accession>A0A9P1GC19</accession>
<feature type="region of interest" description="Disordered" evidence="2">
    <location>
        <begin position="1737"/>
        <end position="1932"/>
    </location>
</feature>
<dbReference type="PANTHER" id="PTHR12381">
    <property type="entry name" value="HETEROGENEOUS NUCLEAR RIBONUCLEOPROTEIN U FAMILY MEMBER"/>
    <property type="match status" value="1"/>
</dbReference>
<dbReference type="EMBL" id="CAMXCT020004035">
    <property type="protein sequence ID" value="CAL1160768.1"/>
    <property type="molecule type" value="Genomic_DNA"/>
</dbReference>
<feature type="compositionally biased region" description="Basic and acidic residues" evidence="2">
    <location>
        <begin position="451"/>
        <end position="468"/>
    </location>
</feature>
<protein>
    <submittedName>
        <fullName evidence="3">Uncharacterized protein</fullName>
    </submittedName>
</protein>
<dbReference type="OrthoDB" id="641149at2759"/>
<feature type="compositionally biased region" description="Basic and acidic residues" evidence="2">
    <location>
        <begin position="10"/>
        <end position="69"/>
    </location>
</feature>
<evidence type="ECO:0000313" key="4">
    <source>
        <dbReference type="EMBL" id="CAL1160768.1"/>
    </source>
</evidence>
<gene>
    <name evidence="3" type="ORF">C1SCF055_LOCUS32953</name>
</gene>
<feature type="region of interest" description="Disordered" evidence="2">
    <location>
        <begin position="451"/>
        <end position="485"/>
    </location>
</feature>
<name>A0A9P1GC19_9DINO</name>
<dbReference type="EMBL" id="CAMXCT010004035">
    <property type="protein sequence ID" value="CAI4007393.1"/>
    <property type="molecule type" value="Genomic_DNA"/>
</dbReference>
<feature type="compositionally biased region" description="Basic residues" evidence="2">
    <location>
        <begin position="1815"/>
        <end position="1826"/>
    </location>
</feature>
<feature type="coiled-coil region" evidence="1">
    <location>
        <begin position="593"/>
        <end position="627"/>
    </location>
</feature>
<organism evidence="3">
    <name type="scientific">Cladocopium goreaui</name>
    <dbReference type="NCBI Taxonomy" id="2562237"/>
    <lineage>
        <taxon>Eukaryota</taxon>
        <taxon>Sar</taxon>
        <taxon>Alveolata</taxon>
        <taxon>Dinophyceae</taxon>
        <taxon>Suessiales</taxon>
        <taxon>Symbiodiniaceae</taxon>
        <taxon>Cladocopium</taxon>
    </lineage>
</organism>
<dbReference type="SUPFAM" id="SSF49899">
    <property type="entry name" value="Concanavalin A-like lectins/glucanases"/>
    <property type="match status" value="1"/>
</dbReference>
<dbReference type="SUPFAM" id="SSF48452">
    <property type="entry name" value="TPR-like"/>
    <property type="match status" value="1"/>
</dbReference>
<evidence type="ECO:0000313" key="3">
    <source>
        <dbReference type="EMBL" id="CAI4007393.1"/>
    </source>
</evidence>
<dbReference type="InterPro" id="IPR011990">
    <property type="entry name" value="TPR-like_helical_dom_sf"/>
</dbReference>
<feature type="compositionally biased region" description="Basic residues" evidence="2">
    <location>
        <begin position="1859"/>
        <end position="1874"/>
    </location>
</feature>
<feature type="compositionally biased region" description="Basic residues" evidence="2">
    <location>
        <begin position="2102"/>
        <end position="2112"/>
    </location>
</feature>
<feature type="compositionally biased region" description="Acidic residues" evidence="2">
    <location>
        <begin position="1748"/>
        <end position="1759"/>
    </location>
</feature>
<dbReference type="GO" id="GO:0000380">
    <property type="term" value="P:alternative mRNA splicing, via spliceosome"/>
    <property type="evidence" value="ECO:0007669"/>
    <property type="project" value="TreeGrafter"/>
</dbReference>
<comment type="caution">
    <text evidence="3">The sequence shown here is derived from an EMBL/GenBank/DDBJ whole genome shotgun (WGS) entry which is preliminary data.</text>
</comment>